<evidence type="ECO:0000256" key="3">
    <source>
        <dbReference type="ARBA" id="ARBA00017484"/>
    </source>
</evidence>
<feature type="region of interest" description="Disordered" evidence="7">
    <location>
        <begin position="369"/>
        <end position="423"/>
    </location>
</feature>
<keyword evidence="5" id="KW-0804">Transcription</keyword>
<evidence type="ECO:0000256" key="1">
    <source>
        <dbReference type="ARBA" id="ARBA00004123"/>
    </source>
</evidence>
<keyword evidence="8" id="KW-1133">Transmembrane helix</keyword>
<feature type="region of interest" description="Disordered" evidence="7">
    <location>
        <begin position="159"/>
        <end position="178"/>
    </location>
</feature>
<keyword evidence="10" id="KW-1185">Reference proteome</keyword>
<evidence type="ECO:0000313" key="11">
    <source>
        <dbReference type="WBParaSite" id="nRc.2.0.1.t03090-RA"/>
    </source>
</evidence>
<dbReference type="InterPro" id="IPR029248">
    <property type="entry name" value="TMEM107"/>
</dbReference>
<dbReference type="WBParaSite" id="nRc.2.0.1.t03090-RA">
    <property type="protein sequence ID" value="nRc.2.0.1.t03090-RA"/>
    <property type="gene ID" value="nRc.2.0.1.g03090"/>
</dbReference>
<dbReference type="GO" id="GO:0000124">
    <property type="term" value="C:SAGA complex"/>
    <property type="evidence" value="ECO:0007669"/>
    <property type="project" value="InterPro"/>
</dbReference>
<keyword evidence="8" id="KW-0472">Membrane</keyword>
<feature type="domain" description="Transcription initiation factor TFIID subunit 12" evidence="9">
    <location>
        <begin position="426"/>
        <end position="493"/>
    </location>
</feature>
<feature type="transmembrane region" description="Helical" evidence="8">
    <location>
        <begin position="57"/>
        <end position="88"/>
    </location>
</feature>
<keyword evidence="6" id="KW-0539">Nucleus</keyword>
<comment type="similarity">
    <text evidence="2">Belongs to the TAF12 family.</text>
</comment>
<dbReference type="Pfam" id="PF14995">
    <property type="entry name" value="TMEM107"/>
    <property type="match status" value="1"/>
</dbReference>
<comment type="subcellular location">
    <subcellularLocation>
        <location evidence="1">Nucleus</location>
    </subcellularLocation>
</comment>
<evidence type="ECO:0000256" key="5">
    <source>
        <dbReference type="ARBA" id="ARBA00023163"/>
    </source>
</evidence>
<evidence type="ECO:0000259" key="9">
    <source>
        <dbReference type="Pfam" id="PF03847"/>
    </source>
</evidence>
<evidence type="ECO:0000313" key="10">
    <source>
        <dbReference type="Proteomes" id="UP000887565"/>
    </source>
</evidence>
<dbReference type="GO" id="GO:0005669">
    <property type="term" value="C:transcription factor TFIID complex"/>
    <property type="evidence" value="ECO:0007669"/>
    <property type="project" value="InterPro"/>
</dbReference>
<protein>
    <recommendedName>
        <fullName evidence="3">Transcription initiation factor TFIID subunit 12</fullName>
    </recommendedName>
</protein>
<evidence type="ECO:0000256" key="8">
    <source>
        <dbReference type="SAM" id="Phobius"/>
    </source>
</evidence>
<dbReference type="PANTHER" id="PTHR12264:SF21">
    <property type="entry name" value="TRANSCRIPTION INITIATION FACTOR TFIID SUBUNIT 12"/>
    <property type="match status" value="1"/>
</dbReference>
<dbReference type="Pfam" id="PF03847">
    <property type="entry name" value="TFIID_20kDa"/>
    <property type="match status" value="1"/>
</dbReference>
<dbReference type="GO" id="GO:0051123">
    <property type="term" value="P:RNA polymerase II preinitiation complex assembly"/>
    <property type="evidence" value="ECO:0007669"/>
    <property type="project" value="TreeGrafter"/>
</dbReference>
<feature type="compositionally biased region" description="Polar residues" evidence="7">
    <location>
        <begin position="324"/>
        <end position="337"/>
    </location>
</feature>
<dbReference type="InterPro" id="IPR009072">
    <property type="entry name" value="Histone-fold"/>
</dbReference>
<dbReference type="AlphaFoldDB" id="A0A915HNM5"/>
<evidence type="ECO:0000256" key="4">
    <source>
        <dbReference type="ARBA" id="ARBA00023015"/>
    </source>
</evidence>
<organism evidence="10 11">
    <name type="scientific">Romanomermis culicivorax</name>
    <name type="common">Nematode worm</name>
    <dbReference type="NCBI Taxonomy" id="13658"/>
    <lineage>
        <taxon>Eukaryota</taxon>
        <taxon>Metazoa</taxon>
        <taxon>Ecdysozoa</taxon>
        <taxon>Nematoda</taxon>
        <taxon>Enoplea</taxon>
        <taxon>Dorylaimia</taxon>
        <taxon>Mermithida</taxon>
        <taxon>Mermithoidea</taxon>
        <taxon>Mermithidae</taxon>
        <taxon>Romanomermis</taxon>
    </lineage>
</organism>
<sequence>MFFNMVATRFLTLTAHFVVTIAIFWNRKENVLSNLPLKYSARDYDDKDLQFYEAFNVFLSFIFAKIFMGFLATTLHTSACVTLAFYVWDVWPCDWYWIIFAFFALLPALNVLSTLKMGFLLQNQFKSGMLPNNNSPNNPPVGSPGSGYHSNYYNNAGFSPGAPSPQQQQQFGAGRETLYQQQQQQQQSYFYASNNGNSSNMQMSSANSSSVTQRAPSPNNRQFTATNFSPHGLVTSSGSNPQHQFTVPYATGSSMSQQQRPSSQGAVAPNLSFVRSAQLQQQSPMPVLQGHLQQQQPSPGQQNMMQMQQQQIRLQQQGAAGSGPTFQLQQHQGSASALQRLLGPGQQQSVHQGFVASRPQPALVQQHQFSPMTSSHQMQNSLPNHGISPATSVQPSHSMSTPSFHQSQNPGGSSETDVNNSTPLLTKQRLEDLAREIDPYEQLDDEVKDALLQYADDFIDSVAASACQLAKHRNSSVLEAKDVLLTLGNQQNL</sequence>
<proteinExistence type="inferred from homology"/>
<dbReference type="SUPFAM" id="SSF47113">
    <property type="entry name" value="Histone-fold"/>
    <property type="match status" value="1"/>
</dbReference>
<name>A0A915HNM5_ROMCU</name>
<accession>A0A915HNM5</accession>
<dbReference type="GO" id="GO:0017025">
    <property type="term" value="F:TBP-class protein binding"/>
    <property type="evidence" value="ECO:0007669"/>
    <property type="project" value="TreeGrafter"/>
</dbReference>
<dbReference type="InterPro" id="IPR003228">
    <property type="entry name" value="TFIID_TAF12_dom"/>
</dbReference>
<feature type="compositionally biased region" description="Low complexity" evidence="7">
    <location>
        <begin position="192"/>
        <end position="210"/>
    </location>
</feature>
<evidence type="ECO:0000256" key="7">
    <source>
        <dbReference type="SAM" id="MobiDB-lite"/>
    </source>
</evidence>
<feature type="transmembrane region" description="Helical" evidence="8">
    <location>
        <begin position="94"/>
        <end position="112"/>
    </location>
</feature>
<dbReference type="Gene3D" id="1.10.20.10">
    <property type="entry name" value="Histone, subunit A"/>
    <property type="match status" value="1"/>
</dbReference>
<dbReference type="GO" id="GO:0046982">
    <property type="term" value="F:protein heterodimerization activity"/>
    <property type="evidence" value="ECO:0007669"/>
    <property type="project" value="InterPro"/>
</dbReference>
<feature type="transmembrane region" description="Helical" evidence="8">
    <location>
        <begin position="6"/>
        <end position="25"/>
    </location>
</feature>
<feature type="region of interest" description="Disordered" evidence="7">
    <location>
        <begin position="192"/>
        <end position="266"/>
    </location>
</feature>
<evidence type="ECO:0000256" key="2">
    <source>
        <dbReference type="ARBA" id="ARBA00007530"/>
    </source>
</evidence>
<dbReference type="CDD" id="cd07981">
    <property type="entry name" value="HFD_TAF12"/>
    <property type="match status" value="1"/>
</dbReference>
<reference evidence="11" key="1">
    <citation type="submission" date="2022-11" db="UniProtKB">
        <authorList>
            <consortium name="WormBaseParasite"/>
        </authorList>
    </citation>
    <scope>IDENTIFICATION</scope>
</reference>
<dbReference type="GO" id="GO:0003677">
    <property type="term" value="F:DNA binding"/>
    <property type="evidence" value="ECO:0007669"/>
    <property type="project" value="TreeGrafter"/>
</dbReference>
<keyword evidence="4" id="KW-0805">Transcription regulation</keyword>
<feature type="compositionally biased region" description="Low complexity" evidence="7">
    <location>
        <begin position="253"/>
        <end position="264"/>
    </location>
</feature>
<dbReference type="PANTHER" id="PTHR12264">
    <property type="entry name" value="TRANSCRIPTION INITIATION FACTOR TFIID SUBUNIT 12"/>
    <property type="match status" value="1"/>
</dbReference>
<feature type="region of interest" description="Disordered" evidence="7">
    <location>
        <begin position="288"/>
        <end position="337"/>
    </location>
</feature>
<keyword evidence="8" id="KW-0812">Transmembrane</keyword>
<dbReference type="InterPro" id="IPR037794">
    <property type="entry name" value="TAF12"/>
</dbReference>
<evidence type="ECO:0000256" key="6">
    <source>
        <dbReference type="ARBA" id="ARBA00023242"/>
    </source>
</evidence>
<feature type="compositionally biased region" description="Polar residues" evidence="7">
    <location>
        <begin position="211"/>
        <end position="245"/>
    </location>
</feature>
<feature type="compositionally biased region" description="Low complexity" evidence="7">
    <location>
        <begin position="288"/>
        <end position="318"/>
    </location>
</feature>
<dbReference type="Proteomes" id="UP000887565">
    <property type="component" value="Unplaced"/>
</dbReference>